<dbReference type="InterPro" id="IPR016712">
    <property type="entry name" value="Rbsml_bS1m-like"/>
</dbReference>
<keyword evidence="2" id="KW-1185">Reference proteome</keyword>
<organism evidence="1 2">
    <name type="scientific">Candida verbasci</name>
    <dbReference type="NCBI Taxonomy" id="1227364"/>
    <lineage>
        <taxon>Eukaryota</taxon>
        <taxon>Fungi</taxon>
        <taxon>Dikarya</taxon>
        <taxon>Ascomycota</taxon>
        <taxon>Saccharomycotina</taxon>
        <taxon>Pichiomycetes</taxon>
        <taxon>Debaryomycetaceae</taxon>
        <taxon>Candida/Lodderomyces clade</taxon>
        <taxon>Candida</taxon>
    </lineage>
</organism>
<name>A0A9W4TTT4_9ASCO</name>
<evidence type="ECO:0000313" key="1">
    <source>
        <dbReference type="EMBL" id="CAI5756490.1"/>
    </source>
</evidence>
<sequence length="360" mass="41314">MSRELFDLVKTSRLAQVAKPKPNSRIRTINSTIPTHQIIFTPVENASRSNYGLKSTLPNKIGVSHISYNDLDNKYSMPDVERNSGHHYNQLIFQELGLNIKNRYETPNPLFPNDKNKSLVGLTPWRSMIRLLGLPKNSKINDVLQLLKQNKSIYKQFQQFLISKYPKLILQKRDTIDYRDLTIAIKEFLIENENLIKNEVTLGNFMSTYSTYGNENIIQGTGGFTYNQKGRLNNTPNGIKHSIVAPGRLVNNKEAAIGGFISNVSDRSVALQLNYSRNQPGKHTRQFKMPYKINEVDLSDDGTVRIFSEGIKLGKWMETDDRFTPTRNDFDISNSYREERQKKESESLEQLLNLILPGKK</sequence>
<dbReference type="Pfam" id="PF11709">
    <property type="entry name" value="Mit_ribos_Mrp51"/>
    <property type="match status" value="1"/>
</dbReference>
<evidence type="ECO:0000313" key="2">
    <source>
        <dbReference type="Proteomes" id="UP001152885"/>
    </source>
</evidence>
<proteinExistence type="predicted"/>
<dbReference type="PANTHER" id="PTHR28058:SF1">
    <property type="entry name" value="SMALL RIBOSOMAL SUBUNIT PROTEIN BS1M"/>
    <property type="match status" value="1"/>
</dbReference>
<comment type="caution">
    <text evidence="1">The sequence shown here is derived from an EMBL/GenBank/DDBJ whole genome shotgun (WGS) entry which is preliminary data.</text>
</comment>
<evidence type="ECO:0008006" key="3">
    <source>
        <dbReference type="Google" id="ProtNLM"/>
    </source>
</evidence>
<protein>
    <recommendedName>
        <fullName evidence="3">Mitochondrial ribosomal protein MRP51</fullName>
    </recommendedName>
</protein>
<dbReference type="OrthoDB" id="2735536at2759"/>
<dbReference type="PANTHER" id="PTHR28058">
    <property type="entry name" value="37S RIBOSOMAL PROTEIN MRP51, MITOCHONDRIAL"/>
    <property type="match status" value="1"/>
</dbReference>
<dbReference type="Proteomes" id="UP001152885">
    <property type="component" value="Unassembled WGS sequence"/>
</dbReference>
<dbReference type="GO" id="GO:0005763">
    <property type="term" value="C:mitochondrial small ribosomal subunit"/>
    <property type="evidence" value="ECO:0007669"/>
    <property type="project" value="TreeGrafter"/>
</dbReference>
<dbReference type="EMBL" id="CANTUO010000001">
    <property type="protein sequence ID" value="CAI5756490.1"/>
    <property type="molecule type" value="Genomic_DNA"/>
</dbReference>
<dbReference type="GO" id="GO:0003735">
    <property type="term" value="F:structural constituent of ribosome"/>
    <property type="evidence" value="ECO:0007669"/>
    <property type="project" value="TreeGrafter"/>
</dbReference>
<reference evidence="1" key="1">
    <citation type="submission" date="2022-12" db="EMBL/GenBank/DDBJ databases">
        <authorList>
            <person name="Brejova B."/>
        </authorList>
    </citation>
    <scope>NUCLEOTIDE SEQUENCE</scope>
</reference>
<dbReference type="GO" id="GO:0070124">
    <property type="term" value="P:mitochondrial translational initiation"/>
    <property type="evidence" value="ECO:0007669"/>
    <property type="project" value="TreeGrafter"/>
</dbReference>
<dbReference type="AlphaFoldDB" id="A0A9W4TTT4"/>
<gene>
    <name evidence="1" type="ORF">CANVERA_P1007</name>
</gene>
<accession>A0A9W4TTT4</accession>